<dbReference type="PANTHER" id="PTHR14190">
    <property type="entry name" value="SUPPRESSOR OF ACTIN MUTATIONS 2/VACUOLAR PROTEIN SORTING 52"/>
    <property type="match status" value="1"/>
</dbReference>
<dbReference type="GO" id="GO:0032456">
    <property type="term" value="P:endocytic recycling"/>
    <property type="evidence" value="ECO:0007669"/>
    <property type="project" value="TreeGrafter"/>
</dbReference>
<dbReference type="AlphaFoldDB" id="A0AAW2ITR5"/>
<organism evidence="2">
    <name type="scientific">Sesamum calycinum</name>
    <dbReference type="NCBI Taxonomy" id="2727403"/>
    <lineage>
        <taxon>Eukaryota</taxon>
        <taxon>Viridiplantae</taxon>
        <taxon>Streptophyta</taxon>
        <taxon>Embryophyta</taxon>
        <taxon>Tracheophyta</taxon>
        <taxon>Spermatophyta</taxon>
        <taxon>Magnoliopsida</taxon>
        <taxon>eudicotyledons</taxon>
        <taxon>Gunneridae</taxon>
        <taxon>Pentapetalae</taxon>
        <taxon>asterids</taxon>
        <taxon>lamiids</taxon>
        <taxon>Lamiales</taxon>
        <taxon>Pedaliaceae</taxon>
        <taxon>Sesamum</taxon>
    </lineage>
</organism>
<evidence type="ECO:0000259" key="1">
    <source>
        <dbReference type="Pfam" id="PF04129"/>
    </source>
</evidence>
<accession>A0AAW2ITR5</accession>
<dbReference type="GO" id="GO:0042147">
    <property type="term" value="P:retrograde transport, endosome to Golgi"/>
    <property type="evidence" value="ECO:0007669"/>
    <property type="project" value="TreeGrafter"/>
</dbReference>
<dbReference type="GO" id="GO:0005829">
    <property type="term" value="C:cytosol"/>
    <property type="evidence" value="ECO:0007669"/>
    <property type="project" value="GOC"/>
</dbReference>
<gene>
    <name evidence="2" type="ORF">Scaly_2830600</name>
</gene>
<dbReference type="GO" id="GO:0006896">
    <property type="term" value="P:Golgi to vacuole transport"/>
    <property type="evidence" value="ECO:0007669"/>
    <property type="project" value="TreeGrafter"/>
</dbReference>
<dbReference type="InterPro" id="IPR007258">
    <property type="entry name" value="Vps52"/>
</dbReference>
<protein>
    <submittedName>
        <fullName evidence="2">Vacuolar protein sorting-associated protein 52 A</fullName>
    </submittedName>
</protein>
<dbReference type="InterPro" id="IPR048319">
    <property type="entry name" value="Vps52_CC"/>
</dbReference>
<reference evidence="2" key="1">
    <citation type="submission" date="2020-06" db="EMBL/GenBank/DDBJ databases">
        <authorList>
            <person name="Li T."/>
            <person name="Hu X."/>
            <person name="Zhang T."/>
            <person name="Song X."/>
            <person name="Zhang H."/>
            <person name="Dai N."/>
            <person name="Sheng W."/>
            <person name="Hou X."/>
            <person name="Wei L."/>
        </authorList>
    </citation>
    <scope>NUCLEOTIDE SEQUENCE</scope>
    <source>
        <strain evidence="2">KEN8</strain>
        <tissue evidence="2">Leaf</tissue>
    </source>
</reference>
<proteinExistence type="predicted"/>
<dbReference type="Pfam" id="PF04129">
    <property type="entry name" value="Vps52_CC"/>
    <property type="match status" value="1"/>
</dbReference>
<dbReference type="EMBL" id="JACGWM010001968">
    <property type="protein sequence ID" value="KAL0285055.1"/>
    <property type="molecule type" value="Genomic_DNA"/>
</dbReference>
<evidence type="ECO:0000313" key="2">
    <source>
        <dbReference type="EMBL" id="KAL0285055.1"/>
    </source>
</evidence>
<dbReference type="GO" id="GO:0000938">
    <property type="term" value="C:GARP complex"/>
    <property type="evidence" value="ECO:0007669"/>
    <property type="project" value="TreeGrafter"/>
</dbReference>
<dbReference type="GO" id="GO:0019905">
    <property type="term" value="F:syntaxin binding"/>
    <property type="evidence" value="ECO:0007669"/>
    <property type="project" value="TreeGrafter"/>
</dbReference>
<sequence length="100" mass="11567">MTEVVAIILSKGTNLRDYTKDVENNLRQLELDSIEFLTVLVNPVWTDYIKESDNLVSLHDQIHDCDTILAQMEKLLSGFQAHKFHMLAMALDKNTRKHIK</sequence>
<name>A0AAW2ITR5_9LAMI</name>
<reference evidence="2" key="2">
    <citation type="journal article" date="2024" name="Plant">
        <title>Genomic evolution and insights into agronomic trait innovations of Sesamum species.</title>
        <authorList>
            <person name="Miao H."/>
            <person name="Wang L."/>
            <person name="Qu L."/>
            <person name="Liu H."/>
            <person name="Sun Y."/>
            <person name="Le M."/>
            <person name="Wang Q."/>
            <person name="Wei S."/>
            <person name="Zheng Y."/>
            <person name="Lin W."/>
            <person name="Duan Y."/>
            <person name="Cao H."/>
            <person name="Xiong S."/>
            <person name="Wang X."/>
            <person name="Wei L."/>
            <person name="Li C."/>
            <person name="Ma Q."/>
            <person name="Ju M."/>
            <person name="Zhao R."/>
            <person name="Li G."/>
            <person name="Mu C."/>
            <person name="Tian Q."/>
            <person name="Mei H."/>
            <person name="Zhang T."/>
            <person name="Gao T."/>
            <person name="Zhang H."/>
        </authorList>
    </citation>
    <scope>NUCLEOTIDE SEQUENCE</scope>
    <source>
        <strain evidence="2">KEN8</strain>
    </source>
</reference>
<feature type="domain" description="Vps52 coiled-coil" evidence="1">
    <location>
        <begin position="47"/>
        <end position="81"/>
    </location>
</feature>
<dbReference type="PANTHER" id="PTHR14190:SF7">
    <property type="entry name" value="VACUOLAR PROTEIN SORTING-ASSOCIATED PROTEIN 52 HOMOLOG"/>
    <property type="match status" value="1"/>
</dbReference>
<comment type="caution">
    <text evidence="2">The sequence shown here is derived from an EMBL/GenBank/DDBJ whole genome shotgun (WGS) entry which is preliminary data.</text>
</comment>